<feature type="signal peptide" evidence="2">
    <location>
        <begin position="1"/>
        <end position="33"/>
    </location>
</feature>
<comment type="caution">
    <text evidence="3">The sequence shown here is derived from an EMBL/GenBank/DDBJ whole genome shotgun (WGS) entry which is preliminary data.</text>
</comment>
<protein>
    <submittedName>
        <fullName evidence="3">Uncharacterized protein</fullName>
    </submittedName>
</protein>
<feature type="compositionally biased region" description="Low complexity" evidence="1">
    <location>
        <begin position="65"/>
        <end position="80"/>
    </location>
</feature>
<sequence length="88" mass="9229">MAQLRSRNFRFAAITGLATAALVGGLTALPAQAAPAEGKVLAAGSPTAVKDSYIVTLKRSAASRRPPVPARAWSRSTAARWTRRSAPR</sequence>
<dbReference type="EMBL" id="BAABCE010000007">
    <property type="protein sequence ID" value="GAA3552491.1"/>
    <property type="molecule type" value="Genomic_DNA"/>
</dbReference>
<accession>A0ABP6WM60</accession>
<dbReference type="Proteomes" id="UP001500707">
    <property type="component" value="Unassembled WGS sequence"/>
</dbReference>
<feature type="chain" id="PRO_5046570787" evidence="2">
    <location>
        <begin position="34"/>
        <end position="88"/>
    </location>
</feature>
<evidence type="ECO:0000313" key="3">
    <source>
        <dbReference type="EMBL" id="GAA3552491.1"/>
    </source>
</evidence>
<evidence type="ECO:0000256" key="1">
    <source>
        <dbReference type="SAM" id="MobiDB-lite"/>
    </source>
</evidence>
<evidence type="ECO:0000256" key="2">
    <source>
        <dbReference type="SAM" id="SignalP"/>
    </source>
</evidence>
<name>A0ABP6WM60_9ACTN</name>
<keyword evidence="4" id="KW-1185">Reference proteome</keyword>
<gene>
    <name evidence="3" type="ORF">GCM10022295_38120</name>
</gene>
<keyword evidence="2" id="KW-0732">Signal</keyword>
<reference evidence="4" key="1">
    <citation type="journal article" date="2019" name="Int. J. Syst. Evol. Microbiol.">
        <title>The Global Catalogue of Microorganisms (GCM) 10K type strain sequencing project: providing services to taxonomists for standard genome sequencing and annotation.</title>
        <authorList>
            <consortium name="The Broad Institute Genomics Platform"/>
            <consortium name="The Broad Institute Genome Sequencing Center for Infectious Disease"/>
            <person name="Wu L."/>
            <person name="Ma J."/>
        </authorList>
    </citation>
    <scope>NUCLEOTIDE SEQUENCE [LARGE SCALE GENOMIC DNA]</scope>
    <source>
        <strain evidence="4">JCM 17656</strain>
    </source>
</reference>
<feature type="region of interest" description="Disordered" evidence="1">
    <location>
        <begin position="65"/>
        <end position="88"/>
    </location>
</feature>
<proteinExistence type="predicted"/>
<evidence type="ECO:0000313" key="4">
    <source>
        <dbReference type="Proteomes" id="UP001500707"/>
    </source>
</evidence>
<organism evidence="3 4">
    <name type="scientific">Streptomyces osmaniensis</name>
    <dbReference type="NCBI Taxonomy" id="593134"/>
    <lineage>
        <taxon>Bacteria</taxon>
        <taxon>Bacillati</taxon>
        <taxon>Actinomycetota</taxon>
        <taxon>Actinomycetes</taxon>
        <taxon>Kitasatosporales</taxon>
        <taxon>Streptomycetaceae</taxon>
        <taxon>Streptomyces</taxon>
    </lineage>
</organism>